<dbReference type="GO" id="GO:0006457">
    <property type="term" value="P:protein folding"/>
    <property type="evidence" value="ECO:0007669"/>
    <property type="project" value="InterPro"/>
</dbReference>
<evidence type="ECO:0000313" key="7">
    <source>
        <dbReference type="EMBL" id="XCJ17104.1"/>
    </source>
</evidence>
<keyword evidence="2 5" id="KW-0963">Cytoplasm</keyword>
<feature type="domain" description="UreE urease accessory N-terminal" evidence="6">
    <location>
        <begin position="10"/>
        <end position="72"/>
    </location>
</feature>
<sequence length="151" mass="17655">MIIEKIKGNINTILPEKQKAFHIEKVFLESSDLLKRIQRVKTDHEREIGIRLSAHTELHTGDILYQKDNQLIIVDVLPEEVLAIHPGSIQEMGKIAYQLGNRHLPVQFEGNEMLVQYDYLVEDLLNELSIPYIRQKRKVHTAFRHIGHHHE</sequence>
<dbReference type="GO" id="GO:0005737">
    <property type="term" value="C:cytoplasm"/>
    <property type="evidence" value="ECO:0007669"/>
    <property type="project" value="UniProtKB-SubCell"/>
</dbReference>
<protein>
    <recommendedName>
        <fullName evidence="5">Urease accessory protein UreE</fullName>
    </recommendedName>
</protein>
<comment type="subcellular location">
    <subcellularLocation>
        <location evidence="1 5">Cytoplasm</location>
    </subcellularLocation>
</comment>
<accession>A0AAU8IFV0</accession>
<gene>
    <name evidence="5 7" type="primary">ureE</name>
    <name evidence="7" type="ORF">ABNN70_00675</name>
</gene>
<dbReference type="EMBL" id="CP159510">
    <property type="protein sequence ID" value="XCJ17104.1"/>
    <property type="molecule type" value="Genomic_DNA"/>
</dbReference>
<dbReference type="CDD" id="cd00571">
    <property type="entry name" value="UreE"/>
    <property type="match status" value="1"/>
</dbReference>
<comment type="function">
    <text evidence="5">Involved in urease metallocenter assembly. Binds nickel. Probably functions as a nickel donor during metallocenter assembly.</text>
</comment>
<evidence type="ECO:0000256" key="4">
    <source>
        <dbReference type="ARBA" id="ARBA00023186"/>
    </source>
</evidence>
<evidence type="ECO:0000256" key="2">
    <source>
        <dbReference type="ARBA" id="ARBA00022490"/>
    </source>
</evidence>
<dbReference type="NCBIfam" id="NF009755">
    <property type="entry name" value="PRK13261.2-1"/>
    <property type="match status" value="1"/>
</dbReference>
<dbReference type="InterPro" id="IPR007864">
    <property type="entry name" value="UreE_C_dom"/>
</dbReference>
<dbReference type="GO" id="GO:0065003">
    <property type="term" value="P:protein-containing complex assembly"/>
    <property type="evidence" value="ECO:0007669"/>
    <property type="project" value="InterPro"/>
</dbReference>
<organism evidence="7">
    <name type="scientific">Sporolactobacillus sp. Y61</name>
    <dbReference type="NCBI Taxonomy" id="3160863"/>
    <lineage>
        <taxon>Bacteria</taxon>
        <taxon>Bacillati</taxon>
        <taxon>Bacillota</taxon>
        <taxon>Bacilli</taxon>
        <taxon>Bacillales</taxon>
        <taxon>Sporolactobacillaceae</taxon>
        <taxon>Sporolactobacillus</taxon>
    </lineage>
</organism>
<evidence type="ECO:0000256" key="1">
    <source>
        <dbReference type="ARBA" id="ARBA00004496"/>
    </source>
</evidence>
<keyword evidence="3 5" id="KW-0533">Nickel</keyword>
<dbReference type="Pfam" id="PF05194">
    <property type="entry name" value="UreE_C"/>
    <property type="match status" value="1"/>
</dbReference>
<reference evidence="7" key="1">
    <citation type="submission" date="2024-06" db="EMBL/GenBank/DDBJ databases">
        <authorList>
            <person name="Fan A."/>
            <person name="Zhang F.Y."/>
            <person name="Zhang L."/>
        </authorList>
    </citation>
    <scope>NUCLEOTIDE SEQUENCE</scope>
    <source>
        <strain evidence="7">Y61</strain>
    </source>
</reference>
<dbReference type="InterPro" id="IPR036118">
    <property type="entry name" value="UreE_N_sf"/>
</dbReference>
<proteinExistence type="inferred from homology"/>
<comment type="similarity">
    <text evidence="5">Belongs to the UreE family.</text>
</comment>
<dbReference type="GO" id="GO:0019627">
    <property type="term" value="P:urea metabolic process"/>
    <property type="evidence" value="ECO:0007669"/>
    <property type="project" value="InterPro"/>
</dbReference>
<evidence type="ECO:0000259" key="6">
    <source>
        <dbReference type="SMART" id="SM00988"/>
    </source>
</evidence>
<name>A0AAU8IFV0_9BACL</name>
<dbReference type="RefSeq" id="WP_353948409.1">
    <property type="nucleotide sequence ID" value="NZ_CP159510.1"/>
</dbReference>
<dbReference type="AlphaFoldDB" id="A0AAU8IFV0"/>
<keyword evidence="4 5" id="KW-0143">Chaperone</keyword>
<dbReference type="SMART" id="SM00988">
    <property type="entry name" value="UreE_N"/>
    <property type="match status" value="1"/>
</dbReference>
<dbReference type="GO" id="GO:0016151">
    <property type="term" value="F:nickel cation binding"/>
    <property type="evidence" value="ECO:0007669"/>
    <property type="project" value="UniProtKB-UniRule"/>
</dbReference>
<dbReference type="GO" id="GO:0051082">
    <property type="term" value="F:unfolded protein binding"/>
    <property type="evidence" value="ECO:0007669"/>
    <property type="project" value="UniProtKB-UniRule"/>
</dbReference>
<evidence type="ECO:0000256" key="3">
    <source>
        <dbReference type="ARBA" id="ARBA00022596"/>
    </source>
</evidence>
<evidence type="ECO:0000256" key="5">
    <source>
        <dbReference type="HAMAP-Rule" id="MF_00822"/>
    </source>
</evidence>
<dbReference type="SUPFAM" id="SSF69737">
    <property type="entry name" value="Urease metallochaperone UreE, C-terminal domain"/>
    <property type="match status" value="1"/>
</dbReference>
<dbReference type="Pfam" id="PF02814">
    <property type="entry name" value="UreE_N"/>
    <property type="match status" value="1"/>
</dbReference>
<dbReference type="SUPFAM" id="SSF69287">
    <property type="entry name" value="Urease metallochaperone UreE, N-terminal domain"/>
    <property type="match status" value="1"/>
</dbReference>
<dbReference type="InterPro" id="IPR012406">
    <property type="entry name" value="UreE"/>
</dbReference>
<dbReference type="Gene3D" id="2.60.260.20">
    <property type="entry name" value="Urease metallochaperone UreE, N-terminal domain"/>
    <property type="match status" value="1"/>
</dbReference>
<dbReference type="Gene3D" id="3.30.70.790">
    <property type="entry name" value="UreE, C-terminal domain"/>
    <property type="match status" value="1"/>
</dbReference>
<dbReference type="HAMAP" id="MF_00822">
    <property type="entry name" value="UreE"/>
    <property type="match status" value="1"/>
</dbReference>
<dbReference type="PIRSF" id="PIRSF036402">
    <property type="entry name" value="Ureas_acces_UreE"/>
    <property type="match status" value="1"/>
</dbReference>
<dbReference type="InterPro" id="IPR004029">
    <property type="entry name" value="UreE_N"/>
</dbReference>